<dbReference type="PROSITE" id="PS50188">
    <property type="entry name" value="B302_SPRY"/>
    <property type="match status" value="1"/>
</dbReference>
<dbReference type="Pfam" id="PF24299">
    <property type="entry name" value="DUF7483"/>
    <property type="match status" value="1"/>
</dbReference>
<accession>A0A6J7WYS2</accession>
<organism evidence="3">
    <name type="scientific">uncultured Caudovirales phage</name>
    <dbReference type="NCBI Taxonomy" id="2100421"/>
    <lineage>
        <taxon>Viruses</taxon>
        <taxon>Duplodnaviria</taxon>
        <taxon>Heunggongvirae</taxon>
        <taxon>Uroviricota</taxon>
        <taxon>Caudoviricetes</taxon>
        <taxon>Peduoviridae</taxon>
        <taxon>Maltschvirus</taxon>
        <taxon>Maltschvirus maltsch</taxon>
    </lineage>
</organism>
<dbReference type="GO" id="GO:0030246">
    <property type="term" value="F:carbohydrate binding"/>
    <property type="evidence" value="ECO:0007669"/>
    <property type="project" value="UniProtKB-KW"/>
</dbReference>
<dbReference type="InterPro" id="IPR001870">
    <property type="entry name" value="B30.2/SPRY"/>
</dbReference>
<keyword evidence="3" id="KW-0430">Lectin</keyword>
<dbReference type="InterPro" id="IPR003877">
    <property type="entry name" value="SPRY_dom"/>
</dbReference>
<dbReference type="Pfam" id="PF13385">
    <property type="entry name" value="Laminin_G_3"/>
    <property type="match status" value="1"/>
</dbReference>
<dbReference type="Gene3D" id="2.60.120.920">
    <property type="match status" value="1"/>
</dbReference>
<sequence>MSVLQNTTLFAGDDGYQISRSVRLRSSASATFSRTTGTATSATTWTWSAWVKRGTLGSIQAMFSGGSSGSVSGATTSMIAFDSGDVITLYFSGGSSQLNTTAVFRDPSAWYHIVVKVAATTATIYVNGVQSATGSVTPTYINANSTIQYFGYQNYSGSTRYFDGYMAEVNFIDGQALTPASFGESDALTGVWKPKKYAGTYGTNGFYLNFSDNSAATAAAIGKDNSGNGNNWTPNNISVTTGATYDSMLDVPTMYADGGNGRGNYATLNPLQCHPYVTLSSGNLTLAGNNAAGSGISLATQSFSSGLYYWEYIQAGTASEYMGVMTYPITGQNLQGTALETSYGIGARYNGNVYGIAGEVQTPAAFSWTTGDVIGIAVDANNGAVYYSKNGTWLNSGVPTSGASRTGSFFNYTPSSLRIITPFLESYTGGGASINFGQRPFAYTPPTGFKALNTQNLPDATIKKGNAYFDATTYTGTGAAQSITNSGAFQPDLVWAKIRSGVSSHALYDSVRGVRTGLFSNLTNAENTEAAGVSLTAFNSNGFSLGTDNVGSGSVNLNAATYAAWQWKKGATQGFDIVTFTAPASGNFTVNHSLGVAPAMVIVKNRTGGTASWYTWHKSFSNALKSYMYLDGTAAVDNTTYNMWGAAGHNSSTLGFTVGTSTLANANEVAYLFAEVAGYSKFGSYTGNGSTDGPFVYCGFRPRYILIKRTTGLGNWHISDTSRDTYNVAQNALWANLSDAESSGANQYIDILSNGFKIRNATGEMNNGSSDTYIYAAFAENPFKNSLAR</sequence>
<evidence type="ECO:0000313" key="3">
    <source>
        <dbReference type="EMBL" id="CAB5222055.1"/>
    </source>
</evidence>
<proteinExistence type="predicted"/>
<reference evidence="3" key="1">
    <citation type="submission" date="2020-05" db="EMBL/GenBank/DDBJ databases">
        <authorList>
            <person name="Chiriac C."/>
            <person name="Salcher M."/>
            <person name="Ghai R."/>
            <person name="Kavagutti S V."/>
        </authorList>
    </citation>
    <scope>NUCLEOTIDE SEQUENCE</scope>
</reference>
<dbReference type="Pfam" id="PF00622">
    <property type="entry name" value="SPRY"/>
    <property type="match status" value="1"/>
</dbReference>
<evidence type="ECO:0000313" key="2">
    <source>
        <dbReference type="EMBL" id="CAB4130660.1"/>
    </source>
</evidence>
<dbReference type="EMBL" id="LR798296">
    <property type="protein sequence ID" value="CAB5222055.1"/>
    <property type="molecule type" value="Genomic_DNA"/>
</dbReference>
<dbReference type="SUPFAM" id="SSF49899">
    <property type="entry name" value="Concanavalin A-like lectins/glucanases"/>
    <property type="match status" value="2"/>
</dbReference>
<dbReference type="InterPro" id="IPR013320">
    <property type="entry name" value="ConA-like_dom_sf"/>
</dbReference>
<dbReference type="InterPro" id="IPR043136">
    <property type="entry name" value="B30.2/SPRY_sf"/>
</dbReference>
<gene>
    <name evidence="2" type="ORF">UFOVP128_20</name>
    <name evidence="3" type="ORF">UFOVP243_24</name>
</gene>
<protein>
    <submittedName>
        <fullName evidence="3">Concanavalin A-like lectin/glucanases superfamily</fullName>
    </submittedName>
</protein>
<evidence type="ECO:0000259" key="1">
    <source>
        <dbReference type="PROSITE" id="PS50188"/>
    </source>
</evidence>
<dbReference type="Gene3D" id="2.60.120.200">
    <property type="match status" value="1"/>
</dbReference>
<feature type="domain" description="B30.2/SPRY" evidence="1">
    <location>
        <begin position="246"/>
        <end position="441"/>
    </location>
</feature>
<dbReference type="InterPro" id="IPR055906">
    <property type="entry name" value="DUF7483"/>
</dbReference>
<name>A0A6J7WYS2_9CAUD</name>
<dbReference type="EMBL" id="LR796239">
    <property type="protein sequence ID" value="CAB4130660.1"/>
    <property type="molecule type" value="Genomic_DNA"/>
</dbReference>